<dbReference type="PANTHER" id="PTHR42687">
    <property type="entry name" value="L-THREONINE 3-DEHYDROGENASE"/>
    <property type="match status" value="1"/>
</dbReference>
<protein>
    <submittedName>
        <fullName evidence="3">NAD-dependent epimerase/dehydratase family protein</fullName>
    </submittedName>
</protein>
<name>A0A938BMZ6_UNCEI</name>
<sequence length="325" mass="36317">MRKIMVAGAVGQIGSELTLALRARYGSDNVVACGRKTQPSKELRESGPFEWADVTDPEKMKAVCARHGIDTIINMAAILSAVGETNPQMAWHVNVTGLINTLELARELELTQVLCPSSIAVFGAGCPRVNTPQETVLKPTTMYGVTKVTGELLCDYYVRRYNVDARGLRYPGIISAETLPGGGTTDYAVEIFYKAVEERRYTCFLKEHTRLPMMYMPDCIKATIDLMEADFAQLKHHGDFNISAMSFSAGELAAAIRRRIPEFTVDYAPDFRQGIADSWPESIDDSAAREEWGWRPEYDLEAMVDDMLEKLTRRHAAGELYRKET</sequence>
<dbReference type="PANTHER" id="PTHR42687:SF1">
    <property type="entry name" value="L-THREONINE 3-DEHYDROGENASE, MITOCHONDRIAL"/>
    <property type="match status" value="1"/>
</dbReference>
<dbReference type="Gene3D" id="3.40.50.720">
    <property type="entry name" value="NAD(P)-binding Rossmann-like Domain"/>
    <property type="match status" value="1"/>
</dbReference>
<comment type="similarity">
    <text evidence="1">Belongs to the NAD(P)-dependent epimerase/dehydratase family.</text>
</comment>
<accession>A0A938BMZ6</accession>
<dbReference type="InterPro" id="IPR051225">
    <property type="entry name" value="NAD(P)_epim/dehydratase"/>
</dbReference>
<evidence type="ECO:0000313" key="3">
    <source>
        <dbReference type="EMBL" id="MBM3318509.1"/>
    </source>
</evidence>
<dbReference type="SUPFAM" id="SSF51735">
    <property type="entry name" value="NAD(P)-binding Rossmann-fold domains"/>
    <property type="match status" value="1"/>
</dbReference>
<dbReference type="InterPro" id="IPR001509">
    <property type="entry name" value="Epimerase_deHydtase"/>
</dbReference>
<evidence type="ECO:0000259" key="2">
    <source>
        <dbReference type="Pfam" id="PF01370"/>
    </source>
</evidence>
<gene>
    <name evidence="3" type="ORF">FJY75_11720</name>
</gene>
<dbReference type="Pfam" id="PF01370">
    <property type="entry name" value="Epimerase"/>
    <property type="match status" value="1"/>
</dbReference>
<dbReference type="Proteomes" id="UP000748308">
    <property type="component" value="Unassembled WGS sequence"/>
</dbReference>
<comment type="caution">
    <text evidence="3">The sequence shown here is derived from an EMBL/GenBank/DDBJ whole genome shotgun (WGS) entry which is preliminary data.</text>
</comment>
<dbReference type="GO" id="GO:0006567">
    <property type="term" value="P:L-threonine catabolic process"/>
    <property type="evidence" value="ECO:0007669"/>
    <property type="project" value="TreeGrafter"/>
</dbReference>
<reference evidence="3" key="1">
    <citation type="submission" date="2019-03" db="EMBL/GenBank/DDBJ databases">
        <title>Lake Tanganyika Metagenome-Assembled Genomes (MAGs).</title>
        <authorList>
            <person name="Tran P."/>
        </authorList>
    </citation>
    <scope>NUCLEOTIDE SEQUENCE</scope>
    <source>
        <strain evidence="3">M_DeepCast_400m_m2_100</strain>
    </source>
</reference>
<organism evidence="3 4">
    <name type="scientific">Eiseniibacteriota bacterium</name>
    <dbReference type="NCBI Taxonomy" id="2212470"/>
    <lineage>
        <taxon>Bacteria</taxon>
        <taxon>Candidatus Eiseniibacteriota</taxon>
    </lineage>
</organism>
<feature type="domain" description="NAD-dependent epimerase/dehydratase" evidence="2">
    <location>
        <begin position="4"/>
        <end position="242"/>
    </location>
</feature>
<dbReference type="FunFam" id="3.40.50.720:FF:000077">
    <property type="entry name" value="L-threonine 3-dehydrogenase, mitochondrial"/>
    <property type="match status" value="1"/>
</dbReference>
<dbReference type="AlphaFoldDB" id="A0A938BMZ6"/>
<evidence type="ECO:0000313" key="4">
    <source>
        <dbReference type="Proteomes" id="UP000748308"/>
    </source>
</evidence>
<proteinExistence type="inferred from homology"/>
<evidence type="ECO:0000256" key="1">
    <source>
        <dbReference type="ARBA" id="ARBA00007637"/>
    </source>
</evidence>
<dbReference type="InterPro" id="IPR036291">
    <property type="entry name" value="NAD(P)-bd_dom_sf"/>
</dbReference>
<dbReference type="GO" id="GO:0008743">
    <property type="term" value="F:L-threonine 3-dehydrogenase activity"/>
    <property type="evidence" value="ECO:0007669"/>
    <property type="project" value="TreeGrafter"/>
</dbReference>
<dbReference type="EMBL" id="VGIY01000381">
    <property type="protein sequence ID" value="MBM3318509.1"/>
    <property type="molecule type" value="Genomic_DNA"/>
</dbReference>